<dbReference type="Gene3D" id="3.10.450.40">
    <property type="match status" value="1"/>
</dbReference>
<name>A0ABV5LZ95_9ACTN</name>
<protein>
    <submittedName>
        <fullName evidence="2">GPW/gp25 family protein</fullName>
    </submittedName>
</protein>
<accession>A0ABV5LZ95</accession>
<reference evidence="2 3" key="1">
    <citation type="submission" date="2024-09" db="EMBL/GenBank/DDBJ databases">
        <authorList>
            <person name="Sun Q."/>
            <person name="Mori K."/>
        </authorList>
    </citation>
    <scope>NUCLEOTIDE SEQUENCE [LARGE SCALE GENOMIC DNA]</scope>
    <source>
        <strain evidence="2 3">JCM 3307</strain>
    </source>
</reference>
<feature type="domain" description="IraD/Gp25-like" evidence="1">
    <location>
        <begin position="35"/>
        <end position="125"/>
    </location>
</feature>
<organism evidence="2 3">
    <name type="scientific">Dactylosporangium vinaceum</name>
    <dbReference type="NCBI Taxonomy" id="53362"/>
    <lineage>
        <taxon>Bacteria</taxon>
        <taxon>Bacillati</taxon>
        <taxon>Actinomycetota</taxon>
        <taxon>Actinomycetes</taxon>
        <taxon>Micromonosporales</taxon>
        <taxon>Micromonosporaceae</taxon>
        <taxon>Dactylosporangium</taxon>
    </lineage>
</organism>
<proteinExistence type="predicted"/>
<gene>
    <name evidence="2" type="ORF">ACFFTR_02330</name>
</gene>
<evidence type="ECO:0000313" key="2">
    <source>
        <dbReference type="EMBL" id="MFB9441924.1"/>
    </source>
</evidence>
<comment type="caution">
    <text evidence="2">The sequence shown here is derived from an EMBL/GenBank/DDBJ whole genome shotgun (WGS) entry which is preliminary data.</text>
</comment>
<dbReference type="Pfam" id="PF04965">
    <property type="entry name" value="GPW_gp25"/>
    <property type="match status" value="1"/>
</dbReference>
<dbReference type="InterPro" id="IPR007048">
    <property type="entry name" value="IraD/Gp25-like"/>
</dbReference>
<dbReference type="EMBL" id="JBHMCA010000010">
    <property type="protein sequence ID" value="MFB9441924.1"/>
    <property type="molecule type" value="Genomic_DNA"/>
</dbReference>
<evidence type="ECO:0000259" key="1">
    <source>
        <dbReference type="Pfam" id="PF04965"/>
    </source>
</evidence>
<keyword evidence="3" id="KW-1185">Reference proteome</keyword>
<dbReference type="SUPFAM" id="SSF160719">
    <property type="entry name" value="gpW/gp25-like"/>
    <property type="match status" value="1"/>
</dbReference>
<sequence>MSAERTIWFAGAGSAGYGGGTGPAVTAAGALSMVEGDAAVRQALLLLLTTTPGERLMRPEYGCHLDRLLFAPNDQTTAGLAVHYVRQAILRWEPRADIVELDAAADPDIATRLNIRLRYRVRATAARNDLDLTLDLAPTPPGSRP</sequence>
<dbReference type="Proteomes" id="UP001589608">
    <property type="component" value="Unassembled WGS sequence"/>
</dbReference>
<dbReference type="RefSeq" id="WP_223092661.1">
    <property type="nucleotide sequence ID" value="NZ_CP061913.1"/>
</dbReference>
<evidence type="ECO:0000313" key="3">
    <source>
        <dbReference type="Proteomes" id="UP001589608"/>
    </source>
</evidence>